<keyword evidence="3" id="KW-1185">Reference proteome</keyword>
<organism evidence="2 3">
    <name type="scientific">Pleuronectes platessa</name>
    <name type="common">European plaice</name>
    <dbReference type="NCBI Taxonomy" id="8262"/>
    <lineage>
        <taxon>Eukaryota</taxon>
        <taxon>Metazoa</taxon>
        <taxon>Chordata</taxon>
        <taxon>Craniata</taxon>
        <taxon>Vertebrata</taxon>
        <taxon>Euteleostomi</taxon>
        <taxon>Actinopterygii</taxon>
        <taxon>Neopterygii</taxon>
        <taxon>Teleostei</taxon>
        <taxon>Neoteleostei</taxon>
        <taxon>Acanthomorphata</taxon>
        <taxon>Carangaria</taxon>
        <taxon>Pleuronectiformes</taxon>
        <taxon>Pleuronectoidei</taxon>
        <taxon>Pleuronectidae</taxon>
        <taxon>Pleuronectes</taxon>
    </lineage>
</organism>
<comment type="caution">
    <text evidence="2">The sequence shown here is derived from an EMBL/GenBank/DDBJ whole genome shotgun (WGS) entry which is preliminary data.</text>
</comment>
<name>A0A9N7TS03_PLEPL</name>
<reference evidence="2" key="1">
    <citation type="submission" date="2020-03" db="EMBL/GenBank/DDBJ databases">
        <authorList>
            <person name="Weist P."/>
        </authorList>
    </citation>
    <scope>NUCLEOTIDE SEQUENCE</scope>
</reference>
<feature type="compositionally biased region" description="Polar residues" evidence="1">
    <location>
        <begin position="123"/>
        <end position="132"/>
    </location>
</feature>
<feature type="region of interest" description="Disordered" evidence="1">
    <location>
        <begin position="75"/>
        <end position="132"/>
    </location>
</feature>
<gene>
    <name evidence="2" type="ORF">PLEPLA_LOCUS5807</name>
</gene>
<evidence type="ECO:0000313" key="3">
    <source>
        <dbReference type="Proteomes" id="UP001153269"/>
    </source>
</evidence>
<protein>
    <submittedName>
        <fullName evidence="2">Uncharacterized protein</fullName>
    </submittedName>
</protein>
<evidence type="ECO:0000256" key="1">
    <source>
        <dbReference type="SAM" id="MobiDB-lite"/>
    </source>
</evidence>
<proteinExistence type="predicted"/>
<dbReference type="Proteomes" id="UP001153269">
    <property type="component" value="Unassembled WGS sequence"/>
</dbReference>
<feature type="compositionally biased region" description="Basic and acidic residues" evidence="1">
    <location>
        <begin position="94"/>
        <end position="111"/>
    </location>
</feature>
<evidence type="ECO:0000313" key="2">
    <source>
        <dbReference type="EMBL" id="CAB1417985.1"/>
    </source>
</evidence>
<accession>A0A9N7TS03</accession>
<feature type="compositionally biased region" description="Low complexity" evidence="1">
    <location>
        <begin position="75"/>
        <end position="87"/>
    </location>
</feature>
<sequence>MNFEETGKIKSPKKINALVPVRFKSRFKRPDILKASSSAWRHLFIPSSVLDAGVSVHFACFLKAIPSLAEMLSSSSFSSSSLPRSLSEQIALDDASRRRDEKGGSERDRQQGKSQVRGGLNLFTPSTVDFEV</sequence>
<dbReference type="AlphaFoldDB" id="A0A9N7TS03"/>
<dbReference type="EMBL" id="CADEAL010000296">
    <property type="protein sequence ID" value="CAB1417985.1"/>
    <property type="molecule type" value="Genomic_DNA"/>
</dbReference>